<comment type="caution">
    <text evidence="1">The sequence shown here is derived from an EMBL/GenBank/DDBJ whole genome shotgun (WGS) entry which is preliminary data.</text>
</comment>
<evidence type="ECO:0008006" key="3">
    <source>
        <dbReference type="Google" id="ProtNLM"/>
    </source>
</evidence>
<dbReference type="AlphaFoldDB" id="A0A5B7GGI7"/>
<accession>A0A5B7GGI7</accession>
<dbReference type="Proteomes" id="UP000324222">
    <property type="component" value="Unassembled WGS sequence"/>
</dbReference>
<organism evidence="1 2">
    <name type="scientific">Portunus trituberculatus</name>
    <name type="common">Swimming crab</name>
    <name type="synonym">Neptunus trituberculatus</name>
    <dbReference type="NCBI Taxonomy" id="210409"/>
    <lineage>
        <taxon>Eukaryota</taxon>
        <taxon>Metazoa</taxon>
        <taxon>Ecdysozoa</taxon>
        <taxon>Arthropoda</taxon>
        <taxon>Crustacea</taxon>
        <taxon>Multicrustacea</taxon>
        <taxon>Malacostraca</taxon>
        <taxon>Eumalacostraca</taxon>
        <taxon>Eucarida</taxon>
        <taxon>Decapoda</taxon>
        <taxon>Pleocyemata</taxon>
        <taxon>Brachyura</taxon>
        <taxon>Eubrachyura</taxon>
        <taxon>Portunoidea</taxon>
        <taxon>Portunidae</taxon>
        <taxon>Portuninae</taxon>
        <taxon>Portunus</taxon>
    </lineage>
</organism>
<evidence type="ECO:0000313" key="2">
    <source>
        <dbReference type="Proteomes" id="UP000324222"/>
    </source>
</evidence>
<proteinExistence type="predicted"/>
<protein>
    <recommendedName>
        <fullName evidence="3">Reverse transcriptase domain-containing protein</fullName>
    </recommendedName>
</protein>
<keyword evidence="2" id="KW-1185">Reference proteome</keyword>
<reference evidence="1 2" key="1">
    <citation type="submission" date="2019-05" db="EMBL/GenBank/DDBJ databases">
        <title>Another draft genome of Portunus trituberculatus and its Hox gene families provides insights of decapod evolution.</title>
        <authorList>
            <person name="Jeong J.-H."/>
            <person name="Song I."/>
            <person name="Kim S."/>
            <person name="Choi T."/>
            <person name="Kim D."/>
            <person name="Ryu S."/>
            <person name="Kim W."/>
        </authorList>
    </citation>
    <scope>NUCLEOTIDE SEQUENCE [LARGE SCALE GENOMIC DNA]</scope>
    <source>
        <tissue evidence="1">Muscle</tissue>
    </source>
</reference>
<sequence length="98" mass="11819">MFQIYVNDIHIGVNSYINLFADNAKLLRVLKTREDCLLLQEDINKTYEWSRKWKLEFNAKKCHIMELRKSNRRLVWNCLMGEEQIMKTKEEKDLGVII</sequence>
<evidence type="ECO:0000313" key="1">
    <source>
        <dbReference type="EMBL" id="MPC59400.1"/>
    </source>
</evidence>
<dbReference type="EMBL" id="VSRR010016532">
    <property type="protein sequence ID" value="MPC59400.1"/>
    <property type="molecule type" value="Genomic_DNA"/>
</dbReference>
<gene>
    <name evidence="1" type="ORF">E2C01_053419</name>
</gene>
<name>A0A5B7GGI7_PORTR</name>
<dbReference type="OrthoDB" id="6379840at2759"/>